<dbReference type="PANTHER" id="PTHR47683">
    <property type="entry name" value="PSEUDOURIDINE SYNTHASE FAMILY PROTEIN-RELATED"/>
    <property type="match status" value="1"/>
</dbReference>
<dbReference type="STRING" id="225848.Sps_02833"/>
<dbReference type="NCBIfam" id="TIGR00093">
    <property type="entry name" value="pseudouridine synthase"/>
    <property type="match status" value="1"/>
</dbReference>
<dbReference type="EC" id="5.4.99.21" evidence="4"/>
<evidence type="ECO:0000256" key="7">
    <source>
        <dbReference type="ARBA" id="ARBA00041697"/>
    </source>
</evidence>
<dbReference type="PROSITE" id="PS50889">
    <property type="entry name" value="S4"/>
    <property type="match status" value="1"/>
</dbReference>
<dbReference type="InterPro" id="IPR006145">
    <property type="entry name" value="PsdUridine_synth_RsuA/RluA"/>
</dbReference>
<dbReference type="InterPro" id="IPR020094">
    <property type="entry name" value="TruA/RsuA/RluB/E/F_N"/>
</dbReference>
<accession>A0A1S6HR28</accession>
<evidence type="ECO:0000256" key="8">
    <source>
        <dbReference type="ARBA" id="ARBA00042843"/>
    </source>
</evidence>
<reference evidence="13 14" key="1">
    <citation type="submission" date="2016-03" db="EMBL/GenBank/DDBJ databases">
        <title>Complete genome sequence of Shewanella psychrophila WP2, a deep sea bacterium isolated from west Pacific sediment.</title>
        <authorList>
            <person name="Xu G."/>
            <person name="Jian H."/>
        </authorList>
    </citation>
    <scope>NUCLEOTIDE SEQUENCE [LARGE SCALE GENOMIC DNA]</scope>
    <source>
        <strain evidence="13 14">WP2</strain>
    </source>
</reference>
<dbReference type="CDD" id="cd00165">
    <property type="entry name" value="S4"/>
    <property type="match status" value="1"/>
</dbReference>
<evidence type="ECO:0000256" key="3">
    <source>
        <dbReference type="ARBA" id="ARBA00036535"/>
    </source>
</evidence>
<proteinExistence type="predicted"/>
<evidence type="ECO:0000313" key="13">
    <source>
        <dbReference type="EMBL" id="AQS37985.1"/>
    </source>
</evidence>
<comment type="catalytic activity">
    <reaction evidence="3">
        <text>uridine(2604) in 23S rRNA = pseudouridine(2604) in 23S rRNA</text>
        <dbReference type="Rhea" id="RHEA:38875"/>
        <dbReference type="Rhea" id="RHEA-COMP:10093"/>
        <dbReference type="Rhea" id="RHEA-COMP:10094"/>
        <dbReference type="ChEBI" id="CHEBI:65314"/>
        <dbReference type="ChEBI" id="CHEBI:65315"/>
        <dbReference type="EC" id="5.4.99.21"/>
    </reaction>
</comment>
<dbReference type="SUPFAM" id="SSF55120">
    <property type="entry name" value="Pseudouridine synthase"/>
    <property type="match status" value="1"/>
</dbReference>
<evidence type="ECO:0000259" key="12">
    <source>
        <dbReference type="SMART" id="SM00363"/>
    </source>
</evidence>
<evidence type="ECO:0000256" key="1">
    <source>
        <dbReference type="ARBA" id="ARBA00023235"/>
    </source>
</evidence>
<name>A0A1S6HR28_9GAMM</name>
<keyword evidence="11" id="KW-0694">RNA-binding</keyword>
<gene>
    <name evidence="13" type="ORF">Sps_02833</name>
</gene>
<protein>
    <recommendedName>
        <fullName evidence="5">Dual-specificity RNA pseudouridine synthase RluF</fullName>
        <ecNumber evidence="4">5.4.99.21</ecNumber>
    </recommendedName>
    <alternativeName>
        <fullName evidence="7">23S rRNA pseudouridine(2604) synthase</fullName>
    </alternativeName>
    <alternativeName>
        <fullName evidence="9">Ribosomal large subunit pseudouridine synthase F</fullName>
    </alternativeName>
    <alternativeName>
        <fullName evidence="8">rRNA pseudouridylate synthase F</fullName>
    </alternativeName>
    <alternativeName>
        <fullName evidence="10">rRNA-uridine isomerase F</fullName>
    </alternativeName>
    <alternativeName>
        <fullName evidence="6">tRNA(Tyr) pseudouridine(35) synthase</fullName>
    </alternativeName>
</protein>
<dbReference type="SUPFAM" id="SSF55174">
    <property type="entry name" value="Alpha-L RNA-binding motif"/>
    <property type="match status" value="1"/>
</dbReference>
<dbReference type="InterPro" id="IPR050343">
    <property type="entry name" value="RsuA_PseudoU_synthase"/>
</dbReference>
<comment type="catalytic activity">
    <reaction evidence="2">
        <text>uridine(35) in tRNA(Tyr) = pseudouridine(35) in tRNA(Tyr)</text>
        <dbReference type="Rhea" id="RHEA:60556"/>
        <dbReference type="Rhea" id="RHEA-COMP:15607"/>
        <dbReference type="Rhea" id="RHEA-COMP:15608"/>
        <dbReference type="ChEBI" id="CHEBI:65314"/>
        <dbReference type="ChEBI" id="CHEBI:65315"/>
    </reaction>
</comment>
<evidence type="ECO:0000256" key="9">
    <source>
        <dbReference type="ARBA" id="ARBA00042890"/>
    </source>
</evidence>
<dbReference type="Gene3D" id="3.30.70.580">
    <property type="entry name" value="Pseudouridine synthase I, catalytic domain, N-terminal subdomain"/>
    <property type="match status" value="1"/>
</dbReference>
<dbReference type="InterPro" id="IPR020103">
    <property type="entry name" value="PsdUridine_synth_cat_dom_sf"/>
</dbReference>
<organism evidence="13 14">
    <name type="scientific">Shewanella psychrophila</name>
    <dbReference type="NCBI Taxonomy" id="225848"/>
    <lineage>
        <taxon>Bacteria</taxon>
        <taxon>Pseudomonadati</taxon>
        <taxon>Pseudomonadota</taxon>
        <taxon>Gammaproteobacteria</taxon>
        <taxon>Alteromonadales</taxon>
        <taxon>Shewanellaceae</taxon>
        <taxon>Shewanella</taxon>
    </lineage>
</organism>
<dbReference type="PANTHER" id="PTHR47683:SF2">
    <property type="entry name" value="RNA-BINDING S4 DOMAIN-CONTAINING PROTEIN"/>
    <property type="match status" value="1"/>
</dbReference>
<dbReference type="KEGG" id="spsw:Sps_02833"/>
<dbReference type="GO" id="GO:0000455">
    <property type="term" value="P:enzyme-directed rRNA pseudouridine synthesis"/>
    <property type="evidence" value="ECO:0007669"/>
    <property type="project" value="UniProtKB-ARBA"/>
</dbReference>
<dbReference type="Gene3D" id="3.30.70.1560">
    <property type="entry name" value="Alpha-L RNA-binding motif"/>
    <property type="match status" value="1"/>
</dbReference>
<dbReference type="Pfam" id="PF00849">
    <property type="entry name" value="PseudoU_synth_2"/>
    <property type="match status" value="1"/>
</dbReference>
<evidence type="ECO:0000256" key="5">
    <source>
        <dbReference type="ARBA" id="ARBA00039989"/>
    </source>
</evidence>
<dbReference type="InterPro" id="IPR042092">
    <property type="entry name" value="PsdUridine_s_RsuA/RluB/E/F_cat"/>
</dbReference>
<dbReference type="AlphaFoldDB" id="A0A1S6HR28"/>
<dbReference type="InterPro" id="IPR036986">
    <property type="entry name" value="S4_RNA-bd_sf"/>
</dbReference>
<dbReference type="RefSeq" id="WP_077753086.1">
    <property type="nucleotide sequence ID" value="NZ_CP014782.1"/>
</dbReference>
<dbReference type="SMART" id="SM00363">
    <property type="entry name" value="S4"/>
    <property type="match status" value="1"/>
</dbReference>
<dbReference type="GO" id="GO:0160138">
    <property type="term" value="F:23S rRNA pseudouridine(2604) synthase activity"/>
    <property type="evidence" value="ECO:0007669"/>
    <property type="project" value="UniProtKB-EC"/>
</dbReference>
<dbReference type="InterPro" id="IPR002942">
    <property type="entry name" value="S4_RNA-bd"/>
</dbReference>
<dbReference type="OrthoDB" id="9807213at2"/>
<evidence type="ECO:0000256" key="4">
    <source>
        <dbReference type="ARBA" id="ARBA00038922"/>
    </source>
</evidence>
<dbReference type="InterPro" id="IPR000748">
    <property type="entry name" value="PsdUridine_synth_RsuA/RluB/E/F"/>
</dbReference>
<dbReference type="GO" id="GO:0003723">
    <property type="term" value="F:RNA binding"/>
    <property type="evidence" value="ECO:0007669"/>
    <property type="project" value="UniProtKB-KW"/>
</dbReference>
<dbReference type="Proteomes" id="UP000189545">
    <property type="component" value="Chromosome"/>
</dbReference>
<evidence type="ECO:0000313" key="14">
    <source>
        <dbReference type="Proteomes" id="UP000189545"/>
    </source>
</evidence>
<keyword evidence="14" id="KW-1185">Reference proteome</keyword>
<dbReference type="Gene3D" id="3.10.290.10">
    <property type="entry name" value="RNA-binding S4 domain"/>
    <property type="match status" value="1"/>
</dbReference>
<evidence type="ECO:0000256" key="6">
    <source>
        <dbReference type="ARBA" id="ARBA00041420"/>
    </source>
</evidence>
<evidence type="ECO:0000256" key="10">
    <source>
        <dbReference type="ARBA" id="ARBA00043147"/>
    </source>
</evidence>
<evidence type="ECO:0000256" key="11">
    <source>
        <dbReference type="PROSITE-ProRule" id="PRU00182"/>
    </source>
</evidence>
<sequence>MTQDTSPIRLAKYLAMTGLCSRRAATRFIRDGRITIDDRLANHIDTVTLVQSKVESKTGINSQETLKFDGVLIQGIESKQYWMLNKSVGTDCRLLIDDPSSLLHLLPASPRLYPVGRLDKDSRGQLILTNDGELTQQLMHPNFGHSKTYHVQVDRDFDDSFLIKMAQGVSYRDVTTLPCKMSRLANNKFEIILTQGLNRQIRRMSQALGYKVVDLKRVSIQTLALGKLGEGEMRQLSGSELSLLIESCRPSNEA</sequence>
<evidence type="ECO:0000256" key="2">
    <source>
        <dbReference type="ARBA" id="ARBA00036390"/>
    </source>
</evidence>
<feature type="domain" description="RNA-binding S4" evidence="12">
    <location>
        <begin position="8"/>
        <end position="77"/>
    </location>
</feature>
<keyword evidence="1 13" id="KW-0413">Isomerase</keyword>
<dbReference type="FunFam" id="3.30.70.1560:FF:000002">
    <property type="entry name" value="Pseudouridine synthase"/>
    <property type="match status" value="1"/>
</dbReference>
<dbReference type="EMBL" id="CP014782">
    <property type="protein sequence ID" value="AQS37985.1"/>
    <property type="molecule type" value="Genomic_DNA"/>
</dbReference>
<dbReference type="Pfam" id="PF01479">
    <property type="entry name" value="S4"/>
    <property type="match status" value="1"/>
</dbReference>